<proteinExistence type="predicted"/>
<dbReference type="Proteomes" id="UP000011864">
    <property type="component" value="Chromosome"/>
</dbReference>
<dbReference type="STRING" id="1129794.C427_1869"/>
<keyword evidence="2" id="KW-1185">Reference proteome</keyword>
<organism evidence="1 2">
    <name type="scientific">Paraglaciecola psychrophila 170</name>
    <dbReference type="NCBI Taxonomy" id="1129794"/>
    <lineage>
        <taxon>Bacteria</taxon>
        <taxon>Pseudomonadati</taxon>
        <taxon>Pseudomonadota</taxon>
        <taxon>Gammaproteobacteria</taxon>
        <taxon>Alteromonadales</taxon>
        <taxon>Alteromonadaceae</taxon>
        <taxon>Paraglaciecola</taxon>
    </lineage>
</organism>
<name>K7A4T5_9ALTE</name>
<protein>
    <recommendedName>
        <fullName evidence="3">DUF349 domain-containing protein</fullName>
    </recommendedName>
</protein>
<dbReference type="KEGG" id="gps:C427_1869"/>
<dbReference type="InterPro" id="IPR007139">
    <property type="entry name" value="DUF349"/>
</dbReference>
<dbReference type="Pfam" id="PF03993">
    <property type="entry name" value="DUF349"/>
    <property type="match status" value="2"/>
</dbReference>
<evidence type="ECO:0008006" key="3">
    <source>
        <dbReference type="Google" id="ProtNLM"/>
    </source>
</evidence>
<evidence type="ECO:0000313" key="1">
    <source>
        <dbReference type="EMBL" id="AGH43978.1"/>
    </source>
</evidence>
<sequence length="936" mass="107878">MIFKHIFRSKHQNPDPQVRIQAIENLNKQDPKHKTVLHELAFNDSDVGVSLAALDKLDSFVLWYKMSEIATNDRVQKKSQQFVENILLDGQNEVLTEQEKRKFIVEIRDIRLIEKLLTQQWIQQDTELAMSLLQKADKSQLQEKLLFETQNESLQTSILYTFTDGAQSRKLLNKIQKKTASSVLKELANKTLQGWLMAEQEPIEVEQQVKMVLSRILALKDRGDLLLIQQQLTELTHQYTLLAARFDCLPELKRAEIGQKYAEICSRVERNIEVLKPRWQAEQDGLALNQRMLTLSVEIEQSLAALSIQLTSRISEISQSEVDDFVRKLNQHIEQLQGLTNQLPAKNQVDHRRLEQLNNQLLSSLNTLTNLPQFQQAIKLGMDLLEKFTGLELPNDASQIEAAEAYLREQRQEWRNTVANYQAHMPVNLSQQWNERFKLWQQAIKALKSQLDGEVSRCRNKLRAVENLINQGKFKVAMVMYQKVQNWFTVLPEKQQGQLERTFITVKEQIENLKDWQDYIAAPRKPALLNEMEALIAYPLEVDAQSTAIKSFRYQWNSLGKTDTESDQALNKAFEIAIEKAFAPCREFYDKQQQQREQNMLAKQQILAEIKALDETDGSVAELTKSLRSVQQKWKNIGEVDFKQRNDLYDNYQQLLNPLRGKVSAFYQNNAEQKQALLTKAEKLLELESVNEAIEQAKKLQQTWKAIEHAGKKAEAELWPAFRKINDSIFAKKAEANQLEKSQLKEQMVIVKEHVTQLETLLGTASDKASVQSALQDKQTAIDAIAVLPIPERRVLEQRVQTLVVQQQLKLSELVKSAKGQAYQDLFSALKMWQTDSEIPDGVATLSKQWQQCFRELTENTDRPDLTIKMEIVAQQDSPKQDAEKRQSIQLQLMAQKLQSGDSLDLTSLLKDWIKVGCLSNSDIKLLKRIEPLFMG</sequence>
<dbReference type="OrthoDB" id="5523335at2"/>
<reference evidence="1 2" key="1">
    <citation type="journal article" date="2013" name="Genome Announc.">
        <title>Complete Genome Sequence of Glaciecola psychrophila Strain 170T.</title>
        <authorList>
            <person name="Yin J."/>
            <person name="Chen J."/>
            <person name="Liu G."/>
            <person name="Yu Y."/>
            <person name="Song L."/>
            <person name="Wang X."/>
            <person name="Qu X."/>
        </authorList>
    </citation>
    <scope>NUCLEOTIDE SEQUENCE [LARGE SCALE GENOMIC DNA]</scope>
    <source>
        <strain evidence="1 2">170</strain>
    </source>
</reference>
<dbReference type="HOGENOM" id="CLU_322596_0_0_6"/>
<evidence type="ECO:0000313" key="2">
    <source>
        <dbReference type="Proteomes" id="UP000011864"/>
    </source>
</evidence>
<accession>K7A4T5</accession>
<dbReference type="eggNOG" id="COG0466">
    <property type="taxonomic scope" value="Bacteria"/>
</dbReference>
<dbReference type="EMBL" id="CP003837">
    <property type="protein sequence ID" value="AGH43978.1"/>
    <property type="molecule type" value="Genomic_DNA"/>
</dbReference>
<gene>
    <name evidence="1" type="ORF">C427_1869</name>
</gene>
<dbReference type="AlphaFoldDB" id="K7A4T5"/>
<dbReference type="PATRIC" id="fig|1129794.4.peg.1851"/>
<dbReference type="RefSeq" id="WP_007637585.1">
    <property type="nucleotide sequence ID" value="NC_020514.1"/>
</dbReference>